<organism evidence="3 4">
    <name type="scientific">Faecalicatena orotica</name>
    <dbReference type="NCBI Taxonomy" id="1544"/>
    <lineage>
        <taxon>Bacteria</taxon>
        <taxon>Bacillati</taxon>
        <taxon>Bacillota</taxon>
        <taxon>Clostridia</taxon>
        <taxon>Lachnospirales</taxon>
        <taxon>Lachnospiraceae</taxon>
        <taxon>Faecalicatena</taxon>
    </lineage>
</organism>
<evidence type="ECO:0000256" key="1">
    <source>
        <dbReference type="ARBA" id="ARBA00007768"/>
    </source>
</evidence>
<comment type="similarity">
    <text evidence="1">Belongs to the CutC family.</text>
</comment>
<dbReference type="EMBL" id="QGDL01000025">
    <property type="protein sequence ID" value="PWJ18354.1"/>
    <property type="molecule type" value="Genomic_DNA"/>
</dbReference>
<comment type="caution">
    <text evidence="3">The sequence shown here is derived from an EMBL/GenBank/DDBJ whole genome shotgun (WGS) entry which is preliminary data.</text>
</comment>
<sequence length="51" mass="5302">MKYILEACVDSVQSAIEAQKGGADRVELCGNLIIGGDIPGEGFVSAGEKVY</sequence>
<evidence type="ECO:0000313" key="4">
    <source>
        <dbReference type="Proteomes" id="UP000245845"/>
    </source>
</evidence>
<accession>A0A2Y9C6T9</accession>
<dbReference type="SUPFAM" id="SSF110395">
    <property type="entry name" value="CutC-like"/>
    <property type="match status" value="1"/>
</dbReference>
<reference evidence="3 4" key="1">
    <citation type="submission" date="2018-05" db="EMBL/GenBank/DDBJ databases">
        <title>The Hungate 1000. A catalogue of reference genomes from the rumen microbiome.</title>
        <authorList>
            <person name="Kelly W."/>
        </authorList>
    </citation>
    <scope>NUCLEOTIDE SEQUENCE [LARGE SCALE GENOMIC DNA]</scope>
    <source>
        <strain evidence="3 4">NLAE-zl-C242</strain>
    </source>
</reference>
<dbReference type="InterPro" id="IPR005627">
    <property type="entry name" value="CutC-like"/>
</dbReference>
<name>A0A2Y9C6T9_9FIRM</name>
<dbReference type="InterPro" id="IPR036822">
    <property type="entry name" value="CutC-like_dom_sf"/>
</dbReference>
<dbReference type="AlphaFoldDB" id="A0A2Y9C6T9"/>
<proteinExistence type="inferred from homology"/>
<gene>
    <name evidence="3" type="ORF">A8806_1258</name>
</gene>
<keyword evidence="4" id="KW-1185">Reference proteome</keyword>
<dbReference type="Gene3D" id="3.20.20.380">
    <property type="entry name" value="Copper homeostasis (CutC) domain"/>
    <property type="match status" value="1"/>
</dbReference>
<dbReference type="Pfam" id="PF03932">
    <property type="entry name" value="CutC"/>
    <property type="match status" value="1"/>
</dbReference>
<evidence type="ECO:0000313" key="3">
    <source>
        <dbReference type="EMBL" id="PWJ18354.1"/>
    </source>
</evidence>
<dbReference type="PANTHER" id="PTHR12598:SF0">
    <property type="entry name" value="COPPER HOMEOSTASIS PROTEIN CUTC HOMOLOG"/>
    <property type="match status" value="1"/>
</dbReference>
<protein>
    <recommendedName>
        <fullName evidence="2">Copper homeostasis protein cutC homolog</fullName>
    </recommendedName>
</protein>
<dbReference type="GO" id="GO:0005507">
    <property type="term" value="F:copper ion binding"/>
    <property type="evidence" value="ECO:0007669"/>
    <property type="project" value="TreeGrafter"/>
</dbReference>
<dbReference type="Proteomes" id="UP000245845">
    <property type="component" value="Unassembled WGS sequence"/>
</dbReference>
<evidence type="ECO:0000256" key="2">
    <source>
        <dbReference type="ARBA" id="ARBA00019014"/>
    </source>
</evidence>
<dbReference type="PANTHER" id="PTHR12598">
    <property type="entry name" value="COPPER HOMEOSTASIS PROTEIN CUTC"/>
    <property type="match status" value="1"/>
</dbReference>